<dbReference type="PANTHER" id="PTHR43586:SF8">
    <property type="entry name" value="CYSTEINE DESULFURASE 1, CHLOROPLASTIC"/>
    <property type="match status" value="1"/>
</dbReference>
<evidence type="ECO:0000313" key="4">
    <source>
        <dbReference type="Proteomes" id="UP000678393"/>
    </source>
</evidence>
<dbReference type="InterPro" id="IPR015421">
    <property type="entry name" value="PyrdxlP-dep_Trfase_major"/>
</dbReference>
<feature type="non-terminal residue" evidence="3">
    <location>
        <position position="1"/>
    </location>
</feature>
<dbReference type="Pfam" id="PF00266">
    <property type="entry name" value="Aminotran_5"/>
    <property type="match status" value="1"/>
</dbReference>
<comment type="caution">
    <text evidence="3">The sequence shown here is derived from an EMBL/GenBank/DDBJ whole genome shotgun (WGS) entry which is preliminary data.</text>
</comment>
<name>A0A8S3YJT4_9EUPU</name>
<dbReference type="InterPro" id="IPR015424">
    <property type="entry name" value="PyrdxlP-dep_Trfase"/>
</dbReference>
<evidence type="ECO:0000313" key="3">
    <source>
        <dbReference type="EMBL" id="CAG5117267.1"/>
    </source>
</evidence>
<feature type="domain" description="Aminotransferase class V" evidence="2">
    <location>
        <begin position="2"/>
        <end position="114"/>
    </location>
</feature>
<dbReference type="SUPFAM" id="SSF53383">
    <property type="entry name" value="PLP-dependent transferases"/>
    <property type="match status" value="1"/>
</dbReference>
<dbReference type="Gene3D" id="3.40.640.10">
    <property type="entry name" value="Type I PLP-dependent aspartate aminotransferase-like (Major domain)"/>
    <property type="match status" value="1"/>
</dbReference>
<sequence>TYVDYIASGRPLKCFEQYIRQHVLPTYSNTHTEVSYNAQQTSLFREEARNIIRECVNAMDDDAVIFTGSGATAAINKLIHAMNLRTIFQRKGLTVFVGPYEHHSNILPWREIKAR</sequence>
<reference evidence="3" key="1">
    <citation type="submission" date="2021-04" db="EMBL/GenBank/DDBJ databases">
        <authorList>
            <consortium name="Molecular Ecology Group"/>
        </authorList>
    </citation>
    <scope>NUCLEOTIDE SEQUENCE</scope>
</reference>
<accession>A0A8S3YJT4</accession>
<evidence type="ECO:0000256" key="1">
    <source>
        <dbReference type="ARBA" id="ARBA00022898"/>
    </source>
</evidence>
<dbReference type="AlphaFoldDB" id="A0A8S3YJT4"/>
<evidence type="ECO:0000259" key="2">
    <source>
        <dbReference type="Pfam" id="PF00266"/>
    </source>
</evidence>
<keyword evidence="4" id="KW-1185">Reference proteome</keyword>
<dbReference type="InterPro" id="IPR000192">
    <property type="entry name" value="Aminotrans_V_dom"/>
</dbReference>
<gene>
    <name evidence="3" type="ORF">CUNI_LOCUS2825</name>
</gene>
<dbReference type="EMBL" id="CAJHNH020000376">
    <property type="protein sequence ID" value="CAG5117267.1"/>
    <property type="molecule type" value="Genomic_DNA"/>
</dbReference>
<organism evidence="3 4">
    <name type="scientific">Candidula unifasciata</name>
    <dbReference type="NCBI Taxonomy" id="100452"/>
    <lineage>
        <taxon>Eukaryota</taxon>
        <taxon>Metazoa</taxon>
        <taxon>Spiralia</taxon>
        <taxon>Lophotrochozoa</taxon>
        <taxon>Mollusca</taxon>
        <taxon>Gastropoda</taxon>
        <taxon>Heterobranchia</taxon>
        <taxon>Euthyneura</taxon>
        <taxon>Panpulmonata</taxon>
        <taxon>Eupulmonata</taxon>
        <taxon>Stylommatophora</taxon>
        <taxon>Helicina</taxon>
        <taxon>Helicoidea</taxon>
        <taxon>Geomitridae</taxon>
        <taxon>Candidula</taxon>
    </lineage>
</organism>
<dbReference type="Proteomes" id="UP000678393">
    <property type="component" value="Unassembled WGS sequence"/>
</dbReference>
<protein>
    <recommendedName>
        <fullName evidence="2">Aminotransferase class V domain-containing protein</fullName>
    </recommendedName>
</protein>
<feature type="non-terminal residue" evidence="3">
    <location>
        <position position="115"/>
    </location>
</feature>
<dbReference type="OrthoDB" id="420046at2759"/>
<dbReference type="PANTHER" id="PTHR43586">
    <property type="entry name" value="CYSTEINE DESULFURASE"/>
    <property type="match status" value="1"/>
</dbReference>
<keyword evidence="1" id="KW-0663">Pyridoxal phosphate</keyword>
<proteinExistence type="predicted"/>